<dbReference type="Proteomes" id="UP000324222">
    <property type="component" value="Unassembled WGS sequence"/>
</dbReference>
<sequence length="75" mass="8558">MGRRSVSESGSEAEVERERERESGDGDEEVYLKSLSPKRIITGVNTLPQVRQGIKCELLSPVFIRRRRRAGLRET</sequence>
<dbReference type="EMBL" id="VSRR010012839">
    <property type="protein sequence ID" value="MPC55040.1"/>
    <property type="molecule type" value="Genomic_DNA"/>
</dbReference>
<feature type="region of interest" description="Disordered" evidence="1">
    <location>
        <begin position="1"/>
        <end position="29"/>
    </location>
</feature>
<organism evidence="2 3">
    <name type="scientific">Portunus trituberculatus</name>
    <name type="common">Swimming crab</name>
    <name type="synonym">Neptunus trituberculatus</name>
    <dbReference type="NCBI Taxonomy" id="210409"/>
    <lineage>
        <taxon>Eukaryota</taxon>
        <taxon>Metazoa</taxon>
        <taxon>Ecdysozoa</taxon>
        <taxon>Arthropoda</taxon>
        <taxon>Crustacea</taxon>
        <taxon>Multicrustacea</taxon>
        <taxon>Malacostraca</taxon>
        <taxon>Eumalacostraca</taxon>
        <taxon>Eucarida</taxon>
        <taxon>Decapoda</taxon>
        <taxon>Pleocyemata</taxon>
        <taxon>Brachyura</taxon>
        <taxon>Eubrachyura</taxon>
        <taxon>Portunoidea</taxon>
        <taxon>Portunidae</taxon>
        <taxon>Portuninae</taxon>
        <taxon>Portunus</taxon>
    </lineage>
</organism>
<evidence type="ECO:0000313" key="3">
    <source>
        <dbReference type="Proteomes" id="UP000324222"/>
    </source>
</evidence>
<proteinExistence type="predicted"/>
<name>A0A5B7G4F3_PORTR</name>
<gene>
    <name evidence="2" type="ORF">E2C01_048971</name>
</gene>
<comment type="caution">
    <text evidence="2">The sequence shown here is derived from an EMBL/GenBank/DDBJ whole genome shotgun (WGS) entry which is preliminary data.</text>
</comment>
<keyword evidence="3" id="KW-1185">Reference proteome</keyword>
<evidence type="ECO:0000256" key="1">
    <source>
        <dbReference type="SAM" id="MobiDB-lite"/>
    </source>
</evidence>
<reference evidence="2 3" key="1">
    <citation type="submission" date="2019-05" db="EMBL/GenBank/DDBJ databases">
        <title>Another draft genome of Portunus trituberculatus and its Hox gene families provides insights of decapod evolution.</title>
        <authorList>
            <person name="Jeong J.-H."/>
            <person name="Song I."/>
            <person name="Kim S."/>
            <person name="Choi T."/>
            <person name="Kim D."/>
            <person name="Ryu S."/>
            <person name="Kim W."/>
        </authorList>
    </citation>
    <scope>NUCLEOTIDE SEQUENCE [LARGE SCALE GENOMIC DNA]</scope>
    <source>
        <tissue evidence="2">Muscle</tissue>
    </source>
</reference>
<feature type="compositionally biased region" description="Basic and acidic residues" evidence="1">
    <location>
        <begin position="14"/>
        <end position="24"/>
    </location>
</feature>
<dbReference type="AlphaFoldDB" id="A0A5B7G4F3"/>
<evidence type="ECO:0000313" key="2">
    <source>
        <dbReference type="EMBL" id="MPC55040.1"/>
    </source>
</evidence>
<accession>A0A5B7G4F3</accession>
<protein>
    <submittedName>
        <fullName evidence="2">Uncharacterized protein</fullName>
    </submittedName>
</protein>